<comment type="catalytic activity">
    <reaction evidence="1">
        <text>3',3'-c-di-GMP + H2O = 5'-phosphoguanylyl(3'-&gt;5')guanosine + H(+)</text>
        <dbReference type="Rhea" id="RHEA:24902"/>
        <dbReference type="ChEBI" id="CHEBI:15377"/>
        <dbReference type="ChEBI" id="CHEBI:15378"/>
        <dbReference type="ChEBI" id="CHEBI:58754"/>
        <dbReference type="ChEBI" id="CHEBI:58805"/>
        <dbReference type="EC" id="3.1.4.52"/>
    </reaction>
    <physiologicalReaction direction="left-to-right" evidence="1">
        <dbReference type="Rhea" id="RHEA:24903"/>
    </physiologicalReaction>
</comment>
<dbReference type="InterPro" id="IPR029016">
    <property type="entry name" value="GAF-like_dom_sf"/>
</dbReference>
<gene>
    <name evidence="4" type="ORF">D3877_18870</name>
</gene>
<dbReference type="RefSeq" id="WP_119832204.1">
    <property type="nucleotide sequence ID" value="NZ_QYUL01000002.1"/>
</dbReference>
<evidence type="ECO:0000256" key="1">
    <source>
        <dbReference type="ARBA" id="ARBA00051114"/>
    </source>
</evidence>
<dbReference type="GO" id="GO:0071111">
    <property type="term" value="F:cyclic-guanylate-specific phosphodiesterase activity"/>
    <property type="evidence" value="ECO:0007669"/>
    <property type="project" value="UniProtKB-EC"/>
</dbReference>
<dbReference type="GO" id="GO:0071732">
    <property type="term" value="P:cellular response to nitric oxide"/>
    <property type="evidence" value="ECO:0007669"/>
    <property type="project" value="UniProtKB-ARBA"/>
</dbReference>
<dbReference type="InterPro" id="IPR001633">
    <property type="entry name" value="EAL_dom"/>
</dbReference>
<dbReference type="Pfam" id="PF00990">
    <property type="entry name" value="GGDEF"/>
    <property type="match status" value="1"/>
</dbReference>
<name>A0A418VYB4_9PROT</name>
<dbReference type="InterPro" id="IPR000160">
    <property type="entry name" value="GGDEF_dom"/>
</dbReference>
<dbReference type="CDD" id="cd01949">
    <property type="entry name" value="GGDEF"/>
    <property type="match status" value="1"/>
</dbReference>
<organism evidence="4 5">
    <name type="scientific">Azospirillum cavernae</name>
    <dbReference type="NCBI Taxonomy" id="2320860"/>
    <lineage>
        <taxon>Bacteria</taxon>
        <taxon>Pseudomonadati</taxon>
        <taxon>Pseudomonadota</taxon>
        <taxon>Alphaproteobacteria</taxon>
        <taxon>Rhodospirillales</taxon>
        <taxon>Azospirillaceae</taxon>
        <taxon>Azospirillum</taxon>
    </lineage>
</organism>
<dbReference type="SMART" id="SM00267">
    <property type="entry name" value="GGDEF"/>
    <property type="match status" value="1"/>
</dbReference>
<dbReference type="CDD" id="cd01948">
    <property type="entry name" value="EAL"/>
    <property type="match status" value="1"/>
</dbReference>
<dbReference type="InterPro" id="IPR052155">
    <property type="entry name" value="Biofilm_reg_signaling"/>
</dbReference>
<dbReference type="PANTHER" id="PTHR44757">
    <property type="entry name" value="DIGUANYLATE CYCLASE DGCP"/>
    <property type="match status" value="1"/>
</dbReference>
<accession>A0A418VYB4</accession>
<proteinExistence type="predicted"/>
<dbReference type="Gene3D" id="3.30.70.270">
    <property type="match status" value="1"/>
</dbReference>
<dbReference type="Pfam" id="PF13185">
    <property type="entry name" value="GAF_2"/>
    <property type="match status" value="1"/>
</dbReference>
<dbReference type="PANTHER" id="PTHR44757:SF2">
    <property type="entry name" value="BIOFILM ARCHITECTURE MAINTENANCE PROTEIN MBAA"/>
    <property type="match status" value="1"/>
</dbReference>
<dbReference type="Gene3D" id="3.30.450.40">
    <property type="match status" value="1"/>
</dbReference>
<sequence length="758" mass="82640">MELADGTLDAAVMSDPLIRATVEQCGTGLVWVGADGVIVSANPCFVRWAGRPARGSAGHGIGPGTGLVGRPLLSVLDLGGWEWPSVWASLYDEGALPGAGTIRAPRAEPVPVDLHWQLLTGFSEPIAFCQMQGFEERERANAIARLQQDVLELVAAGRSLKLVLDFLCRQVETCAPEVTCSVLLLENGRSLRHAAAPSLPTAYSAAIDGTQIGPSVGSCGTAAWRGAPVEVSDIATDPLWANYRDLALSHGLAACWSHPIKGRDARVLGTFALYYRESHGATAFHRRMLEACVHLCALAIEHDRARAEINRLAFYDTLTGLPNRQLLKDRATAALALAGRTRQPVTLMFLDLDRFKIINDSLGHAAGDRLLVEVATRLTRLFPDGDTLARLGGDEFVALLPGCDAAHASLVAERILAALSQPITIADLTLTPTASVGIAVHPDDGHDFDTLLRQADAAMYRAKQAGRNRCHFYRRDMNEQAVRRLEMEAALREALDRGEFTLNFQPQIRLESRRLYRVEALIRWTHPRWGAVSPVEFIPLAEECGLIDRIDSWVLESSVAQLARWRAAGVTVPGMAVNMSPVRFAHGDLVEQVRQVLAAAQVPPGDLTLEITERLMMTEEVGVHDALDALNDLGVMLSIDDFGTGYSSLSYLKRFPVGELKIDRSFVKELDIDAANRPLVRAMIQIGQSLGLTVVAEGVERETQSRMLKADGCCMGQGYHYARPMDADAFVDWLRAWDAQVAEQDKQNCALPDCGFGL</sequence>
<dbReference type="SUPFAM" id="SSF141868">
    <property type="entry name" value="EAL domain-like"/>
    <property type="match status" value="1"/>
</dbReference>
<dbReference type="Gene3D" id="3.20.20.450">
    <property type="entry name" value="EAL domain"/>
    <property type="match status" value="1"/>
</dbReference>
<dbReference type="InterPro" id="IPR003018">
    <property type="entry name" value="GAF"/>
</dbReference>
<dbReference type="SMART" id="SM00065">
    <property type="entry name" value="GAF"/>
    <property type="match status" value="1"/>
</dbReference>
<dbReference type="InterPro" id="IPR035919">
    <property type="entry name" value="EAL_sf"/>
</dbReference>
<protein>
    <submittedName>
        <fullName evidence="4">EAL domain-containing protein</fullName>
    </submittedName>
</protein>
<evidence type="ECO:0000313" key="4">
    <source>
        <dbReference type="EMBL" id="RJF82126.1"/>
    </source>
</evidence>
<dbReference type="SUPFAM" id="SSF55781">
    <property type="entry name" value="GAF domain-like"/>
    <property type="match status" value="1"/>
</dbReference>
<dbReference type="SUPFAM" id="SSF55073">
    <property type="entry name" value="Nucleotide cyclase"/>
    <property type="match status" value="1"/>
</dbReference>
<dbReference type="EMBL" id="QYUL01000002">
    <property type="protein sequence ID" value="RJF82126.1"/>
    <property type="molecule type" value="Genomic_DNA"/>
</dbReference>
<dbReference type="PROSITE" id="PS50883">
    <property type="entry name" value="EAL"/>
    <property type="match status" value="1"/>
</dbReference>
<dbReference type="FunFam" id="3.30.70.270:FF:000001">
    <property type="entry name" value="Diguanylate cyclase domain protein"/>
    <property type="match status" value="1"/>
</dbReference>
<dbReference type="FunFam" id="3.20.20.450:FF:000001">
    <property type="entry name" value="Cyclic di-GMP phosphodiesterase yahA"/>
    <property type="match status" value="1"/>
</dbReference>
<dbReference type="SMART" id="SM00052">
    <property type="entry name" value="EAL"/>
    <property type="match status" value="1"/>
</dbReference>
<reference evidence="4 5" key="1">
    <citation type="submission" date="2018-09" db="EMBL/GenBank/DDBJ databases">
        <authorList>
            <person name="Zhu H."/>
        </authorList>
    </citation>
    <scope>NUCLEOTIDE SEQUENCE [LARGE SCALE GENOMIC DNA]</scope>
    <source>
        <strain evidence="4 5">K2W22B-5</strain>
    </source>
</reference>
<feature type="domain" description="EAL" evidence="2">
    <location>
        <begin position="484"/>
        <end position="738"/>
    </location>
</feature>
<dbReference type="InterPro" id="IPR029787">
    <property type="entry name" value="Nucleotide_cyclase"/>
</dbReference>
<dbReference type="PROSITE" id="PS50887">
    <property type="entry name" value="GGDEF"/>
    <property type="match status" value="1"/>
</dbReference>
<dbReference type="Pfam" id="PF00563">
    <property type="entry name" value="EAL"/>
    <property type="match status" value="1"/>
</dbReference>
<evidence type="ECO:0000313" key="5">
    <source>
        <dbReference type="Proteomes" id="UP000283458"/>
    </source>
</evidence>
<comment type="caution">
    <text evidence="4">The sequence shown here is derived from an EMBL/GenBank/DDBJ whole genome shotgun (WGS) entry which is preliminary data.</text>
</comment>
<dbReference type="AlphaFoldDB" id="A0A418VYB4"/>
<evidence type="ECO:0000259" key="2">
    <source>
        <dbReference type="PROSITE" id="PS50883"/>
    </source>
</evidence>
<dbReference type="OrthoDB" id="7251575at2"/>
<evidence type="ECO:0000259" key="3">
    <source>
        <dbReference type="PROSITE" id="PS50887"/>
    </source>
</evidence>
<feature type="domain" description="GGDEF" evidence="3">
    <location>
        <begin position="343"/>
        <end position="475"/>
    </location>
</feature>
<dbReference type="NCBIfam" id="TIGR00254">
    <property type="entry name" value="GGDEF"/>
    <property type="match status" value="1"/>
</dbReference>
<dbReference type="InterPro" id="IPR043128">
    <property type="entry name" value="Rev_trsase/Diguanyl_cyclase"/>
</dbReference>
<dbReference type="Proteomes" id="UP000283458">
    <property type="component" value="Unassembled WGS sequence"/>
</dbReference>
<keyword evidence="5" id="KW-1185">Reference proteome</keyword>